<protein>
    <recommendedName>
        <fullName evidence="3">RanBP2-type domain-containing protein</fullName>
    </recommendedName>
</protein>
<dbReference type="EMBL" id="JAKEKT020000042">
    <property type="protein sequence ID" value="KAL1641166.1"/>
    <property type="molecule type" value="Genomic_DNA"/>
</dbReference>
<keyword evidence="2" id="KW-1185">Reference proteome</keyword>
<dbReference type="Proteomes" id="UP001521184">
    <property type="component" value="Unassembled WGS sequence"/>
</dbReference>
<gene>
    <name evidence="1" type="ORF">SLS58_006274</name>
</gene>
<comment type="caution">
    <text evidence="1">The sequence shown here is derived from an EMBL/GenBank/DDBJ whole genome shotgun (WGS) entry which is preliminary data.</text>
</comment>
<accession>A0ABR3TNI3</accession>
<name>A0ABR3TNI3_9PEZI</name>
<evidence type="ECO:0008006" key="3">
    <source>
        <dbReference type="Google" id="ProtNLM"/>
    </source>
</evidence>
<organism evidence="1 2">
    <name type="scientific">Diplodia intermedia</name>
    <dbReference type="NCBI Taxonomy" id="856260"/>
    <lineage>
        <taxon>Eukaryota</taxon>
        <taxon>Fungi</taxon>
        <taxon>Dikarya</taxon>
        <taxon>Ascomycota</taxon>
        <taxon>Pezizomycotina</taxon>
        <taxon>Dothideomycetes</taxon>
        <taxon>Dothideomycetes incertae sedis</taxon>
        <taxon>Botryosphaeriales</taxon>
        <taxon>Botryosphaeriaceae</taxon>
        <taxon>Diplodia</taxon>
    </lineage>
</organism>
<reference evidence="1 2" key="1">
    <citation type="journal article" date="2023" name="Plant Dis.">
        <title>First Report of Diplodia intermedia Causing Canker and Dieback Diseases on Apple Trees in Canada.</title>
        <authorList>
            <person name="Ellouze W."/>
            <person name="Ilyukhin E."/>
            <person name="Sulman M."/>
            <person name="Ali S."/>
        </authorList>
    </citation>
    <scope>NUCLEOTIDE SEQUENCE [LARGE SCALE GENOMIC DNA]</scope>
    <source>
        <strain evidence="1 2">M45-28</strain>
    </source>
</reference>
<sequence>MSNSKSATKDDIDEKDERPMTWTCCQCGKTNSGDYEECPTAKCGHCPGMEGCCEWDFHPIITWVCCQCGKANSADVEECPIAGCAHHPSSEMS</sequence>
<evidence type="ECO:0000313" key="2">
    <source>
        <dbReference type="Proteomes" id="UP001521184"/>
    </source>
</evidence>
<evidence type="ECO:0000313" key="1">
    <source>
        <dbReference type="EMBL" id="KAL1641166.1"/>
    </source>
</evidence>
<proteinExistence type="predicted"/>